<accession>A9FX62</accession>
<proteinExistence type="predicted"/>
<gene>
    <name evidence="6" type="ordered locus">sce5321</name>
</gene>
<dbReference type="KEGG" id="scl:sce5321"/>
<dbReference type="Proteomes" id="UP000002139">
    <property type="component" value="Chromosome"/>
</dbReference>
<dbReference type="BioCyc" id="SCEL448385:SCE_RS27310-MONOMER"/>
<dbReference type="HOGENOM" id="CLU_356346_0_0_7"/>
<dbReference type="OrthoDB" id="5480711at2"/>
<dbReference type="InterPro" id="IPR006558">
    <property type="entry name" value="LamG-like"/>
</dbReference>
<feature type="region of interest" description="Disordered" evidence="3">
    <location>
        <begin position="110"/>
        <end position="146"/>
    </location>
</feature>
<feature type="signal peptide" evidence="4">
    <location>
        <begin position="1"/>
        <end position="19"/>
    </location>
</feature>
<name>A9FX62_SORC5</name>
<protein>
    <recommendedName>
        <fullName evidence="5">LamG-like jellyroll fold domain-containing protein</fullName>
    </recommendedName>
</protein>
<evidence type="ECO:0000256" key="3">
    <source>
        <dbReference type="SAM" id="MobiDB-lite"/>
    </source>
</evidence>
<dbReference type="InterPro" id="IPR013320">
    <property type="entry name" value="ConA-like_dom_sf"/>
</dbReference>
<keyword evidence="7" id="KW-1185">Reference proteome</keyword>
<keyword evidence="1 4" id="KW-0732">Signal</keyword>
<sequence>MRNLSFGFTHTLSIKTSSAAILALLASGAACGSYDVDEGSLNDAELALEAAASGSSAVSGTVSGVGTGVGATGTGGFGSSSVATSGVGGGGTGGFGTSVVASSTGVGVGGSTSSSVTTSGVGGGDPATTGVGGGVGVGGGDPGDPPPVGPPAVGFWQLDDCNAATTALFDSSSNGNTATRSANVACAQGVSGLGVAFNKDNDKILVDDDASFTFGQHLAVAAWVKPTAVSGSTPRTIVQEKGGGETSFSLDIRNSQARFTVNLTSGRTVTSRAPIQAGVWTHVAGIYDGTFVRLFLNGEQVGQISAAGTLHDIDAPIRIGNNVQKERFTGLLDEVWLSASPTTAFEIAQLACLRRPTTAVVTPESSGLVAPNTPVAYQIAVTNNDVGACPGRDYFLDIFSPSGGINVSGDPSFFPGVLPGSTATFPVTVTGTEDADPGAHVIPFSVIDFSSPEFIVASGALDFELAEPTGCFVRTSREIFVKDLSVVEDPLRTTFNGPPSDPRTGAWTFARLMEDMAPTPADAPAMVEELFSTWLTDQVVNGFTVPARTAIQQVVLDEWPRSPDGSLDLQQAPLLLLGIVNRIDVRNLAEGHAGEGRFVFGVVSQGFPQQFTVILEYKLPASTEADVLDWANDWHALGSLPFPSEAYNAALQDITTRFAGRNAAPGKPNGSSLGQLRTNEIALAGPWELREFVLSPDTGFLRPETVKLTPDLGFDGSPTLADFVNQNEAAIIAEQHTVPDTFQGNPFLGGSSFNNLTAWTAPGILNNEARHKFSLNTCNGCHGAQETGTGFLHVNPRSLGNEASLSGFMTGITVGDPVSGEPRTLNDLRRRNQDLTALVCEPAPTFAALRAAPTGGAAAAAAASRSAFIRRGIGRVH</sequence>
<dbReference type="Gene3D" id="2.60.120.200">
    <property type="match status" value="1"/>
</dbReference>
<feature type="compositionally biased region" description="Gly residues" evidence="3">
    <location>
        <begin position="120"/>
        <end position="142"/>
    </location>
</feature>
<dbReference type="eggNOG" id="COG1361">
    <property type="taxonomic scope" value="Bacteria"/>
</dbReference>
<feature type="compositionally biased region" description="Low complexity" evidence="3">
    <location>
        <begin position="110"/>
        <end position="119"/>
    </location>
</feature>
<evidence type="ECO:0000256" key="4">
    <source>
        <dbReference type="SAM" id="SignalP"/>
    </source>
</evidence>
<dbReference type="SUPFAM" id="SSF49899">
    <property type="entry name" value="Concanavalin A-like lectins/glucanases"/>
    <property type="match status" value="1"/>
</dbReference>
<reference evidence="6 7" key="1">
    <citation type="journal article" date="2007" name="Nat. Biotechnol.">
        <title>Complete genome sequence of the myxobacterium Sorangium cellulosum.</title>
        <authorList>
            <person name="Schneiker S."/>
            <person name="Perlova O."/>
            <person name="Kaiser O."/>
            <person name="Gerth K."/>
            <person name="Alici A."/>
            <person name="Altmeyer M.O."/>
            <person name="Bartels D."/>
            <person name="Bekel T."/>
            <person name="Beyer S."/>
            <person name="Bode E."/>
            <person name="Bode H.B."/>
            <person name="Bolten C.J."/>
            <person name="Choudhuri J.V."/>
            <person name="Doss S."/>
            <person name="Elnakady Y.A."/>
            <person name="Frank B."/>
            <person name="Gaigalat L."/>
            <person name="Goesmann A."/>
            <person name="Groeger C."/>
            <person name="Gross F."/>
            <person name="Jelsbak L."/>
            <person name="Jelsbak L."/>
            <person name="Kalinowski J."/>
            <person name="Kegler C."/>
            <person name="Knauber T."/>
            <person name="Konietzny S."/>
            <person name="Kopp M."/>
            <person name="Krause L."/>
            <person name="Krug D."/>
            <person name="Linke B."/>
            <person name="Mahmud T."/>
            <person name="Martinez-Arias R."/>
            <person name="McHardy A.C."/>
            <person name="Merai M."/>
            <person name="Meyer F."/>
            <person name="Mormann S."/>
            <person name="Munoz-Dorado J."/>
            <person name="Perez J."/>
            <person name="Pradella S."/>
            <person name="Rachid S."/>
            <person name="Raddatz G."/>
            <person name="Rosenau F."/>
            <person name="Rueckert C."/>
            <person name="Sasse F."/>
            <person name="Scharfe M."/>
            <person name="Schuster S.C."/>
            <person name="Suen G."/>
            <person name="Treuner-Lange A."/>
            <person name="Velicer G.J."/>
            <person name="Vorholter F.-J."/>
            <person name="Weissman K.J."/>
            <person name="Welch R.D."/>
            <person name="Wenzel S.C."/>
            <person name="Whitworth D.E."/>
            <person name="Wilhelm S."/>
            <person name="Wittmann C."/>
            <person name="Bloecker H."/>
            <person name="Puehler A."/>
            <person name="Mueller R."/>
        </authorList>
    </citation>
    <scope>NUCLEOTIDE SEQUENCE [LARGE SCALE GENOMIC DNA]</scope>
    <source>
        <strain evidence="7">So ce56</strain>
    </source>
</reference>
<evidence type="ECO:0000313" key="6">
    <source>
        <dbReference type="EMBL" id="CAN95484.1"/>
    </source>
</evidence>
<dbReference type="EMBL" id="AM746676">
    <property type="protein sequence ID" value="CAN95484.1"/>
    <property type="molecule type" value="Genomic_DNA"/>
</dbReference>
<evidence type="ECO:0000313" key="7">
    <source>
        <dbReference type="Proteomes" id="UP000002139"/>
    </source>
</evidence>
<dbReference type="Pfam" id="PF13385">
    <property type="entry name" value="Laminin_G_3"/>
    <property type="match status" value="1"/>
</dbReference>
<organism evidence="6 7">
    <name type="scientific">Sorangium cellulosum (strain So ce56)</name>
    <name type="common">Polyangium cellulosum (strain So ce56)</name>
    <dbReference type="NCBI Taxonomy" id="448385"/>
    <lineage>
        <taxon>Bacteria</taxon>
        <taxon>Pseudomonadati</taxon>
        <taxon>Myxococcota</taxon>
        <taxon>Polyangia</taxon>
        <taxon>Polyangiales</taxon>
        <taxon>Polyangiaceae</taxon>
        <taxon>Sorangium</taxon>
    </lineage>
</organism>
<feature type="domain" description="LamG-like jellyroll fold" evidence="5">
    <location>
        <begin position="216"/>
        <end position="345"/>
    </location>
</feature>
<feature type="chain" id="PRO_5002738596" description="LamG-like jellyroll fold domain-containing protein" evidence="4">
    <location>
        <begin position="20"/>
        <end position="877"/>
    </location>
</feature>
<evidence type="ECO:0000259" key="5">
    <source>
        <dbReference type="SMART" id="SM00560"/>
    </source>
</evidence>
<keyword evidence="2" id="KW-1015">Disulfide bond</keyword>
<dbReference type="AlphaFoldDB" id="A9FX62"/>
<dbReference type="RefSeq" id="WP_012237952.1">
    <property type="nucleotide sequence ID" value="NC_010162.1"/>
</dbReference>
<dbReference type="STRING" id="448385.sce5321"/>
<evidence type="ECO:0000256" key="1">
    <source>
        <dbReference type="ARBA" id="ARBA00022729"/>
    </source>
</evidence>
<dbReference type="SMART" id="SM00560">
    <property type="entry name" value="LamGL"/>
    <property type="match status" value="1"/>
</dbReference>
<dbReference type="PROSITE" id="PS51257">
    <property type="entry name" value="PROKAR_LIPOPROTEIN"/>
    <property type="match status" value="1"/>
</dbReference>
<evidence type="ECO:0000256" key="2">
    <source>
        <dbReference type="ARBA" id="ARBA00023157"/>
    </source>
</evidence>